<gene>
    <name evidence="1" type="ORF">SAMN05421805_104395</name>
</gene>
<proteinExistence type="predicted"/>
<accession>A0A1I4Z4E9</accession>
<evidence type="ECO:0000313" key="2">
    <source>
        <dbReference type="Proteomes" id="UP000199398"/>
    </source>
</evidence>
<sequence length="34" mass="3834">MLGNPAAQGHMKLAAELADRYEPHLYTVESVHQR</sequence>
<dbReference type="AlphaFoldDB" id="A0A1I4Z4E9"/>
<reference evidence="1 2" key="1">
    <citation type="submission" date="2016-10" db="EMBL/GenBank/DDBJ databases">
        <authorList>
            <person name="de Groot N.N."/>
        </authorList>
    </citation>
    <scope>NUCLEOTIDE SEQUENCE [LARGE SCALE GENOMIC DNA]</scope>
    <source>
        <strain evidence="1 2">CPCC 201259</strain>
    </source>
</reference>
<organism evidence="1 2">
    <name type="scientific">Saccharopolyspora antimicrobica</name>
    <dbReference type="NCBI Taxonomy" id="455193"/>
    <lineage>
        <taxon>Bacteria</taxon>
        <taxon>Bacillati</taxon>
        <taxon>Actinomycetota</taxon>
        <taxon>Actinomycetes</taxon>
        <taxon>Pseudonocardiales</taxon>
        <taxon>Pseudonocardiaceae</taxon>
        <taxon>Saccharopolyspora</taxon>
    </lineage>
</organism>
<dbReference type="Proteomes" id="UP000199398">
    <property type="component" value="Unassembled WGS sequence"/>
</dbReference>
<name>A0A1I4Z4E9_9PSEU</name>
<dbReference type="STRING" id="455193.SAMN05421805_104395"/>
<protein>
    <submittedName>
        <fullName evidence="1">Uncharacterized protein</fullName>
    </submittedName>
</protein>
<evidence type="ECO:0000313" key="1">
    <source>
        <dbReference type="EMBL" id="SFN44933.1"/>
    </source>
</evidence>
<dbReference type="EMBL" id="FOUP01000004">
    <property type="protein sequence ID" value="SFN44933.1"/>
    <property type="molecule type" value="Genomic_DNA"/>
</dbReference>